<dbReference type="Pfam" id="PF12685">
    <property type="entry name" value="SpoIIIAH"/>
    <property type="match status" value="1"/>
</dbReference>
<dbReference type="InterPro" id="IPR024232">
    <property type="entry name" value="SpoIIIAH"/>
</dbReference>
<protein>
    <recommendedName>
        <fullName evidence="4">SpoIIIAH-like family protein</fullName>
    </recommendedName>
</protein>
<evidence type="ECO:0000256" key="1">
    <source>
        <dbReference type="SAM" id="Phobius"/>
    </source>
</evidence>
<dbReference type="Gene3D" id="1.10.287.4300">
    <property type="entry name" value="Stage III sporulation protein AH-like"/>
    <property type="match status" value="1"/>
</dbReference>
<evidence type="ECO:0000313" key="2">
    <source>
        <dbReference type="EMBL" id="MPW25143.1"/>
    </source>
</evidence>
<keyword evidence="1" id="KW-0472">Membrane</keyword>
<dbReference type="AlphaFoldDB" id="A0A6A7K7Q5"/>
<dbReference type="InterPro" id="IPR038503">
    <property type="entry name" value="SpoIIIAH_sf"/>
</dbReference>
<organism evidence="2 3">
    <name type="scientific">Alkalibaculum sporogenes</name>
    <dbReference type="NCBI Taxonomy" id="2655001"/>
    <lineage>
        <taxon>Bacteria</taxon>
        <taxon>Bacillati</taxon>
        <taxon>Bacillota</taxon>
        <taxon>Clostridia</taxon>
        <taxon>Eubacteriales</taxon>
        <taxon>Eubacteriaceae</taxon>
        <taxon>Alkalibaculum</taxon>
    </lineage>
</organism>
<comment type="caution">
    <text evidence="2">The sequence shown here is derived from an EMBL/GenBank/DDBJ whole genome shotgun (WGS) entry which is preliminary data.</text>
</comment>
<reference evidence="2 3" key="1">
    <citation type="submission" date="2019-10" db="EMBL/GenBank/DDBJ databases">
        <title>Alkalibaculum tamaniensis sp.nov., a new alkaliphilic acetogen, isolated on methoxylated aromatics from a mud volcano.</title>
        <authorList>
            <person name="Khomyakova M.A."/>
            <person name="Merkel A.Y."/>
            <person name="Bonch-Osmolovskaya E.A."/>
            <person name="Slobodkin A.I."/>
        </authorList>
    </citation>
    <scope>NUCLEOTIDE SEQUENCE [LARGE SCALE GENOMIC DNA]</scope>
    <source>
        <strain evidence="2 3">M08DMB</strain>
    </source>
</reference>
<keyword evidence="1" id="KW-0812">Transmembrane</keyword>
<dbReference type="EMBL" id="WHNX01000006">
    <property type="protein sequence ID" value="MPW25143.1"/>
    <property type="molecule type" value="Genomic_DNA"/>
</dbReference>
<evidence type="ECO:0008006" key="4">
    <source>
        <dbReference type="Google" id="ProtNLM"/>
    </source>
</evidence>
<keyword evidence="1" id="KW-1133">Transmembrane helix</keyword>
<feature type="transmembrane region" description="Helical" evidence="1">
    <location>
        <begin position="15"/>
        <end position="32"/>
    </location>
</feature>
<evidence type="ECO:0000313" key="3">
    <source>
        <dbReference type="Proteomes" id="UP000440004"/>
    </source>
</evidence>
<sequence length="190" mass="21220">MEEVLRVNIFKKKNLVVFSLVGVLALVGYLNYHMLFNDGVTTAENEKAPINAELVNIETENEVMTGTTTLTDGFFVDYKIERDKSRSQSVAMLEDISKEEDGDKDTKTMAQQEVINLVKISEQEMIIENLIRAKGFNDAIVFIHDGYVNVVVDAQQLTTSQAAQIQNIVNKESGVDIEKISIATNNNDQS</sequence>
<accession>A0A6A7K7Q5</accession>
<gene>
    <name evidence="2" type="ORF">GC105_04985</name>
</gene>
<proteinExistence type="predicted"/>
<dbReference type="Proteomes" id="UP000440004">
    <property type="component" value="Unassembled WGS sequence"/>
</dbReference>
<keyword evidence="3" id="KW-1185">Reference proteome</keyword>
<name>A0A6A7K7Q5_9FIRM</name>